<dbReference type="CDD" id="cd01392">
    <property type="entry name" value="HTH_LacI"/>
    <property type="match status" value="1"/>
</dbReference>
<evidence type="ECO:0000313" key="6">
    <source>
        <dbReference type="EMBL" id="TQL51886.1"/>
    </source>
</evidence>
<sequence length="330" mass="35568">MAAGRPSIRDVAREAGVSTALASFALNDRAGVAAETKERILRVAGELGYRPDPTARALRTGLTGSYGLMVRNMQNPYFLEVFRGAQDAASAHNSTVFAVDSAYSVEREREHVHHLAQQRVDGLAIAPVGSGDAVDLWQELCPGKPVVVVNAVAHQEGITRVGPDNVAAVDLAVEHLHDLGHRRITFYSAPAGVMADHDRLERFEQRCRELGVVAHPVETALNLDAAYRVTCELLDGPEPPTAIVTNSDFTAHAVYRAARDRGVQVGAELSVIGHDDLATSALLDPPLTTLRLDRFALGRAITERLRPHARSGDYVQPVTLVVRGSTAPPH</sequence>
<dbReference type="PANTHER" id="PTHR30146">
    <property type="entry name" value="LACI-RELATED TRANSCRIPTIONAL REPRESSOR"/>
    <property type="match status" value="1"/>
</dbReference>
<dbReference type="Pfam" id="PF13377">
    <property type="entry name" value="Peripla_BP_3"/>
    <property type="match status" value="1"/>
</dbReference>
<evidence type="ECO:0000313" key="7">
    <source>
        <dbReference type="Proteomes" id="UP000319516"/>
    </source>
</evidence>
<dbReference type="InterPro" id="IPR000843">
    <property type="entry name" value="HTH_LacI"/>
</dbReference>
<feature type="domain" description="HTH lacI-type" evidence="5">
    <location>
        <begin position="6"/>
        <end position="60"/>
    </location>
</feature>
<dbReference type="Pfam" id="PF00356">
    <property type="entry name" value="LacI"/>
    <property type="match status" value="1"/>
</dbReference>
<keyword evidence="4" id="KW-0804">Transcription</keyword>
<keyword evidence="7" id="KW-1185">Reference proteome</keyword>
<evidence type="ECO:0000259" key="5">
    <source>
        <dbReference type="PROSITE" id="PS50932"/>
    </source>
</evidence>
<dbReference type="Gene3D" id="3.40.50.2300">
    <property type="match status" value="2"/>
</dbReference>
<dbReference type="EMBL" id="VFOP01000001">
    <property type="protein sequence ID" value="TQL51886.1"/>
    <property type="molecule type" value="Genomic_DNA"/>
</dbReference>
<evidence type="ECO:0000256" key="3">
    <source>
        <dbReference type="ARBA" id="ARBA00023125"/>
    </source>
</evidence>
<evidence type="ECO:0000256" key="1">
    <source>
        <dbReference type="ARBA" id="ARBA00022491"/>
    </source>
</evidence>
<dbReference type="Gene3D" id="1.10.260.40">
    <property type="entry name" value="lambda repressor-like DNA-binding domains"/>
    <property type="match status" value="1"/>
</dbReference>
<dbReference type="AlphaFoldDB" id="A0A542YUW9"/>
<dbReference type="SUPFAM" id="SSF47413">
    <property type="entry name" value="lambda repressor-like DNA-binding domains"/>
    <property type="match status" value="1"/>
</dbReference>
<dbReference type="InterPro" id="IPR046335">
    <property type="entry name" value="LacI/GalR-like_sensor"/>
</dbReference>
<dbReference type="GO" id="GO:0000976">
    <property type="term" value="F:transcription cis-regulatory region binding"/>
    <property type="evidence" value="ECO:0007669"/>
    <property type="project" value="TreeGrafter"/>
</dbReference>
<evidence type="ECO:0000256" key="2">
    <source>
        <dbReference type="ARBA" id="ARBA00023015"/>
    </source>
</evidence>
<proteinExistence type="predicted"/>
<keyword evidence="1" id="KW-0678">Repressor</keyword>
<organism evidence="6 7">
    <name type="scientific">Ornithinicoccus hortensis</name>
    <dbReference type="NCBI Taxonomy" id="82346"/>
    <lineage>
        <taxon>Bacteria</taxon>
        <taxon>Bacillati</taxon>
        <taxon>Actinomycetota</taxon>
        <taxon>Actinomycetes</taxon>
        <taxon>Micrococcales</taxon>
        <taxon>Intrasporangiaceae</taxon>
        <taxon>Ornithinicoccus</taxon>
    </lineage>
</organism>
<protein>
    <submittedName>
        <fullName evidence="6">LacI family transcriptional regulator</fullName>
    </submittedName>
</protein>
<gene>
    <name evidence="6" type="ORF">FB467_3053</name>
</gene>
<evidence type="ECO:0000256" key="4">
    <source>
        <dbReference type="ARBA" id="ARBA00023163"/>
    </source>
</evidence>
<dbReference type="InterPro" id="IPR028082">
    <property type="entry name" value="Peripla_BP_I"/>
</dbReference>
<dbReference type="InterPro" id="IPR010982">
    <property type="entry name" value="Lambda_DNA-bd_dom_sf"/>
</dbReference>
<dbReference type="RefSeq" id="WP_141785836.1">
    <property type="nucleotide sequence ID" value="NZ_BAAAIK010000001.1"/>
</dbReference>
<dbReference type="OrthoDB" id="4268837at2"/>
<keyword evidence="3" id="KW-0238">DNA-binding</keyword>
<dbReference type="Proteomes" id="UP000319516">
    <property type="component" value="Unassembled WGS sequence"/>
</dbReference>
<keyword evidence="2" id="KW-0805">Transcription regulation</keyword>
<name>A0A542YUW9_9MICO</name>
<accession>A0A542YUW9</accession>
<reference evidence="6 7" key="1">
    <citation type="submission" date="2019-06" db="EMBL/GenBank/DDBJ databases">
        <title>Sequencing the genomes of 1000 actinobacteria strains.</title>
        <authorList>
            <person name="Klenk H.-P."/>
        </authorList>
    </citation>
    <scope>NUCLEOTIDE SEQUENCE [LARGE SCALE GENOMIC DNA]</scope>
    <source>
        <strain evidence="6 7">DSM 12335</strain>
    </source>
</reference>
<dbReference type="PANTHER" id="PTHR30146:SF148">
    <property type="entry name" value="HTH-TYPE TRANSCRIPTIONAL REPRESSOR PURR-RELATED"/>
    <property type="match status" value="1"/>
</dbReference>
<comment type="caution">
    <text evidence="6">The sequence shown here is derived from an EMBL/GenBank/DDBJ whole genome shotgun (WGS) entry which is preliminary data.</text>
</comment>
<dbReference type="SMART" id="SM00354">
    <property type="entry name" value="HTH_LACI"/>
    <property type="match status" value="1"/>
</dbReference>
<dbReference type="PROSITE" id="PS50932">
    <property type="entry name" value="HTH_LACI_2"/>
    <property type="match status" value="1"/>
</dbReference>
<dbReference type="CDD" id="cd06267">
    <property type="entry name" value="PBP1_LacI_sugar_binding-like"/>
    <property type="match status" value="1"/>
</dbReference>
<dbReference type="GO" id="GO:0003700">
    <property type="term" value="F:DNA-binding transcription factor activity"/>
    <property type="evidence" value="ECO:0007669"/>
    <property type="project" value="TreeGrafter"/>
</dbReference>
<dbReference type="SUPFAM" id="SSF53822">
    <property type="entry name" value="Periplasmic binding protein-like I"/>
    <property type="match status" value="1"/>
</dbReference>